<dbReference type="InterPro" id="IPR003392">
    <property type="entry name" value="PTHD_SSD"/>
</dbReference>
<feature type="transmembrane region" description="Helical" evidence="7">
    <location>
        <begin position="456"/>
        <end position="476"/>
    </location>
</feature>
<keyword evidence="5 7" id="KW-0472">Membrane</keyword>
<dbReference type="InterPro" id="IPR051697">
    <property type="entry name" value="Patched_domain-protein"/>
</dbReference>
<comment type="similarity">
    <text evidence="2">Belongs to the patched family.</text>
</comment>
<sequence length="864" mass="96697">MQMRFAINKFFSVLGLTIGSRPLTSISISLAIFAFSLLGPFFNLDVRMNLKSGFTSRDAPSIKEISAHVEFFGDQGTPWYMALFAVARNGSILNERESDELTTFYKFITQQMTIEYRNETFKYRDDLCEPFCKFNSQLWNLLQYQSYFKLTYPLSTVGPFKMNIGKFLFDRTTDKNGLVTGVGTTAMYFTTFINNAKKEKQLELFEKAVFSEVRAHNEKKNNSITFVLHGANIVTQEVQRGVYLTAPYYYAGAALLAIFVLLCFVIVSMSFGQFGGSKLLLAFAAIISPTLAACTAIGLILIVGLHINMLVLISPFLTLAIGIGVDDAFLLTNTWMRQHDFALQHNHNPAERLQMVFEKVGSSIAVTSLTNVLGFGLGCIAPIPEMRLFCAAVALSMFMDLLFQLMLYAPLHVLLAKRQPIEEKYEQVRMQKSQELSISLKVRNLLTTFVKYYSEFVASLWAEMLLVGVLIAYLYMSIRGISSLRTDMDGKMLLPADSQSIEGIRIMSEVVWPDFLGINFIIRNPPNFSDPIEYKEFDRMVNDVQSMDHAIGPYANLIWIKDYLRYLANPSASKLDVFFGWLGPEENDTEAKEKGLDMSDFQMFIKTDPYSAWNDGVRYKIDAHNRTVITSMLFIVGYQGIRSLSDKAKLLPACRAIAAQYPQYDMLPFDTDTELIDVILSVPSTTFNTMTLTVISMGIVFFLFSMNITTAVIATLSVASICTGVLGILHYWGCFLDPLTMVAIIMTAGLGVDFTVHIVFHYLIGEERHENSAKRIASAFNASALSTIQAGLSTFLVMFPVLFAPVGVYTVIAKAVVLVVAIGLIHGLIVVPIILTTIPNCLTESDEKYSNKQQEVTELISLIT</sequence>
<evidence type="ECO:0000313" key="9">
    <source>
        <dbReference type="EMBL" id="KHN74179.1"/>
    </source>
</evidence>
<organism evidence="9 10">
    <name type="scientific">Toxocara canis</name>
    <name type="common">Canine roundworm</name>
    <dbReference type="NCBI Taxonomy" id="6265"/>
    <lineage>
        <taxon>Eukaryota</taxon>
        <taxon>Metazoa</taxon>
        <taxon>Ecdysozoa</taxon>
        <taxon>Nematoda</taxon>
        <taxon>Chromadorea</taxon>
        <taxon>Rhabditida</taxon>
        <taxon>Spirurina</taxon>
        <taxon>Ascaridomorpha</taxon>
        <taxon>Ascaridoidea</taxon>
        <taxon>Toxocaridae</taxon>
        <taxon>Toxocara</taxon>
    </lineage>
</organism>
<dbReference type="GO" id="GO:0030659">
    <property type="term" value="C:cytoplasmic vesicle membrane"/>
    <property type="evidence" value="ECO:0007669"/>
    <property type="project" value="TreeGrafter"/>
</dbReference>
<dbReference type="OrthoDB" id="5875602at2759"/>
<gene>
    <name evidence="9" type="primary">Ptchd3</name>
    <name evidence="9" type="ORF">Tcan_05871</name>
</gene>
<dbReference type="GO" id="GO:0018996">
    <property type="term" value="P:molting cycle, collagen and cuticulin-based cuticle"/>
    <property type="evidence" value="ECO:0007669"/>
    <property type="project" value="TreeGrafter"/>
</dbReference>
<accession>A0A0B2UYA8</accession>
<feature type="transmembrane region" description="Helical" evidence="7">
    <location>
        <begin position="23"/>
        <end position="42"/>
    </location>
</feature>
<feature type="domain" description="SSD" evidence="8">
    <location>
        <begin position="252"/>
        <end position="414"/>
    </location>
</feature>
<dbReference type="Gene3D" id="1.20.1640.10">
    <property type="entry name" value="Multidrug efflux transporter AcrB transmembrane domain"/>
    <property type="match status" value="2"/>
</dbReference>
<evidence type="ECO:0000259" key="8">
    <source>
        <dbReference type="PROSITE" id="PS50156"/>
    </source>
</evidence>
<dbReference type="PROSITE" id="PS50156">
    <property type="entry name" value="SSD"/>
    <property type="match status" value="1"/>
</dbReference>
<dbReference type="EMBL" id="JPKZ01002961">
    <property type="protein sequence ID" value="KHN74179.1"/>
    <property type="molecule type" value="Genomic_DNA"/>
</dbReference>
<dbReference type="OMA" id="VHIIFHY"/>
<evidence type="ECO:0000256" key="7">
    <source>
        <dbReference type="SAM" id="Phobius"/>
    </source>
</evidence>
<dbReference type="GO" id="GO:0006897">
    <property type="term" value="P:endocytosis"/>
    <property type="evidence" value="ECO:0007669"/>
    <property type="project" value="TreeGrafter"/>
</dbReference>
<evidence type="ECO:0000256" key="4">
    <source>
        <dbReference type="ARBA" id="ARBA00022989"/>
    </source>
</evidence>
<keyword evidence="6" id="KW-0325">Glycoprotein</keyword>
<feature type="transmembrane region" description="Helical" evidence="7">
    <location>
        <begin position="739"/>
        <end position="764"/>
    </location>
</feature>
<feature type="transmembrane region" description="Helical" evidence="7">
    <location>
        <begin position="623"/>
        <end position="641"/>
    </location>
</feature>
<feature type="transmembrane region" description="Helical" evidence="7">
    <location>
        <begin position="310"/>
        <end position="331"/>
    </location>
</feature>
<dbReference type="InterPro" id="IPR000731">
    <property type="entry name" value="SSD"/>
</dbReference>
<evidence type="ECO:0000256" key="2">
    <source>
        <dbReference type="ARBA" id="ARBA00005585"/>
    </source>
</evidence>
<dbReference type="PANTHER" id="PTHR10796:SF189">
    <property type="entry name" value="SSD DOMAIN-CONTAINING PROTEIN"/>
    <property type="match status" value="1"/>
</dbReference>
<reference evidence="9 10" key="1">
    <citation type="submission" date="2014-11" db="EMBL/GenBank/DDBJ databases">
        <title>Genetic blueprint of the zoonotic pathogen Toxocara canis.</title>
        <authorList>
            <person name="Zhu X.-Q."/>
            <person name="Korhonen P.K."/>
            <person name="Cai H."/>
            <person name="Young N.D."/>
            <person name="Nejsum P."/>
            <person name="von Samson-Himmelstjerna G."/>
            <person name="Boag P.R."/>
            <person name="Tan P."/>
            <person name="Li Q."/>
            <person name="Min J."/>
            <person name="Yang Y."/>
            <person name="Wang X."/>
            <person name="Fang X."/>
            <person name="Hall R.S."/>
            <person name="Hofmann A."/>
            <person name="Sternberg P.W."/>
            <person name="Jex A.R."/>
            <person name="Gasser R.B."/>
        </authorList>
    </citation>
    <scope>NUCLEOTIDE SEQUENCE [LARGE SCALE GENOMIC DNA]</scope>
    <source>
        <strain evidence="9">PN_DK_2014</strain>
    </source>
</reference>
<dbReference type="AlphaFoldDB" id="A0A0B2UYA8"/>
<feature type="transmembrane region" description="Helical" evidence="7">
    <location>
        <begin position="388"/>
        <end position="409"/>
    </location>
</feature>
<dbReference type="Pfam" id="PF02460">
    <property type="entry name" value="Patched"/>
    <property type="match status" value="1"/>
</dbReference>
<proteinExistence type="inferred from homology"/>
<keyword evidence="4 7" id="KW-1133">Transmembrane helix</keyword>
<name>A0A0B2UYA8_TOXCA</name>
<protein>
    <submittedName>
        <fullName evidence="9">Patched domain-containing protein 3</fullName>
    </submittedName>
</protein>
<comment type="subcellular location">
    <subcellularLocation>
        <location evidence="1">Membrane</location>
        <topology evidence="1">Multi-pass membrane protein</topology>
    </subcellularLocation>
</comment>
<feature type="transmembrane region" description="Helical" evidence="7">
    <location>
        <begin position="711"/>
        <end position="733"/>
    </location>
</feature>
<evidence type="ECO:0000313" key="10">
    <source>
        <dbReference type="Proteomes" id="UP000031036"/>
    </source>
</evidence>
<evidence type="ECO:0000256" key="1">
    <source>
        <dbReference type="ARBA" id="ARBA00004141"/>
    </source>
</evidence>
<dbReference type="SUPFAM" id="SSF82866">
    <property type="entry name" value="Multidrug efflux transporter AcrB transmembrane domain"/>
    <property type="match status" value="2"/>
</dbReference>
<keyword evidence="3 7" id="KW-0812">Transmembrane</keyword>
<dbReference type="PANTHER" id="PTHR10796">
    <property type="entry name" value="PATCHED-RELATED"/>
    <property type="match status" value="1"/>
</dbReference>
<feature type="transmembrane region" description="Helical" evidence="7">
    <location>
        <begin position="360"/>
        <end position="381"/>
    </location>
</feature>
<dbReference type="GO" id="GO:0005886">
    <property type="term" value="C:plasma membrane"/>
    <property type="evidence" value="ECO:0007669"/>
    <property type="project" value="TreeGrafter"/>
</dbReference>
<feature type="transmembrane region" description="Helical" evidence="7">
    <location>
        <begin position="815"/>
        <end position="838"/>
    </location>
</feature>
<feature type="transmembrane region" description="Helical" evidence="7">
    <location>
        <begin position="279"/>
        <end position="303"/>
    </location>
</feature>
<evidence type="ECO:0000256" key="5">
    <source>
        <dbReference type="ARBA" id="ARBA00023136"/>
    </source>
</evidence>
<evidence type="ECO:0000256" key="6">
    <source>
        <dbReference type="ARBA" id="ARBA00023180"/>
    </source>
</evidence>
<feature type="transmembrane region" description="Helical" evidence="7">
    <location>
        <begin position="776"/>
        <end position="803"/>
    </location>
</feature>
<feature type="transmembrane region" description="Helical" evidence="7">
    <location>
        <begin position="687"/>
        <end position="704"/>
    </location>
</feature>
<evidence type="ECO:0000256" key="3">
    <source>
        <dbReference type="ARBA" id="ARBA00022692"/>
    </source>
</evidence>
<keyword evidence="10" id="KW-1185">Reference proteome</keyword>
<comment type="caution">
    <text evidence="9">The sequence shown here is derived from an EMBL/GenBank/DDBJ whole genome shotgun (WGS) entry which is preliminary data.</text>
</comment>
<feature type="transmembrane region" description="Helical" evidence="7">
    <location>
        <begin position="248"/>
        <end position="267"/>
    </location>
</feature>
<dbReference type="Proteomes" id="UP000031036">
    <property type="component" value="Unassembled WGS sequence"/>
</dbReference>